<gene>
    <name evidence="1" type="ORF">T440DRAFT_470430</name>
</gene>
<sequence length="340" mass="38492">MQRTTLLHHPSLELGLLRIPGPTLPIALLCLPFFVRPHTRRRLLGHPAFKEHLGHLLTAVHLLLYIYNIQEILSETGAGHSNTLPLLEYLSLVLGEAALQETHFWLYTNVALGWALSVSLSLSFNNMPPSSIRALISLLLSVPSALGNNGHISNGARFSALSLLTRTTFWILNGTNVVHGFSATTAAKITFPLLGRLLYAEHVRIAPDQAWWNRLLQAFQAMFRNAQQDGTEQGRECTSAAVAMQTSLGVGWILSSFIWSCFRWRWLFLEQVSRTPSWTAFSFLGGTQFFVAWMLVKWWYARDPTGDVGVFTQRQLRHCLEATWWTSCFYLLLWLICELV</sequence>
<evidence type="ECO:0000313" key="1">
    <source>
        <dbReference type="EMBL" id="KAF2848081.1"/>
    </source>
</evidence>
<organism evidence="1 2">
    <name type="scientific">Plenodomus tracheiphilus IPT5</name>
    <dbReference type="NCBI Taxonomy" id="1408161"/>
    <lineage>
        <taxon>Eukaryota</taxon>
        <taxon>Fungi</taxon>
        <taxon>Dikarya</taxon>
        <taxon>Ascomycota</taxon>
        <taxon>Pezizomycotina</taxon>
        <taxon>Dothideomycetes</taxon>
        <taxon>Pleosporomycetidae</taxon>
        <taxon>Pleosporales</taxon>
        <taxon>Pleosporineae</taxon>
        <taxon>Leptosphaeriaceae</taxon>
        <taxon>Plenodomus</taxon>
    </lineage>
</organism>
<dbReference type="Proteomes" id="UP000799423">
    <property type="component" value="Unassembled WGS sequence"/>
</dbReference>
<accession>A0A6A7AXS7</accession>
<proteinExistence type="predicted"/>
<name>A0A6A7AXS7_9PLEO</name>
<protein>
    <submittedName>
        <fullName evidence="1">Uncharacterized protein</fullName>
    </submittedName>
</protein>
<reference evidence="1" key="1">
    <citation type="submission" date="2020-01" db="EMBL/GenBank/DDBJ databases">
        <authorList>
            <consortium name="DOE Joint Genome Institute"/>
            <person name="Haridas S."/>
            <person name="Albert R."/>
            <person name="Binder M."/>
            <person name="Bloem J."/>
            <person name="Labutti K."/>
            <person name="Salamov A."/>
            <person name="Andreopoulos B."/>
            <person name="Baker S.E."/>
            <person name="Barry K."/>
            <person name="Bills G."/>
            <person name="Bluhm B.H."/>
            <person name="Cannon C."/>
            <person name="Castanera R."/>
            <person name="Culley D.E."/>
            <person name="Daum C."/>
            <person name="Ezra D."/>
            <person name="Gonzalez J.B."/>
            <person name="Henrissat B."/>
            <person name="Kuo A."/>
            <person name="Liang C."/>
            <person name="Lipzen A."/>
            <person name="Lutzoni F."/>
            <person name="Magnuson J."/>
            <person name="Mondo S."/>
            <person name="Nolan M."/>
            <person name="Ohm R."/>
            <person name="Pangilinan J."/>
            <person name="Park H.-J."/>
            <person name="Ramirez L."/>
            <person name="Alfaro M."/>
            <person name="Sun H."/>
            <person name="Tritt A."/>
            <person name="Yoshinaga Y."/>
            <person name="Zwiers L.-H."/>
            <person name="Turgeon B.G."/>
            <person name="Goodwin S.B."/>
            <person name="Spatafora J.W."/>
            <person name="Crous P.W."/>
            <person name="Grigoriev I.V."/>
        </authorList>
    </citation>
    <scope>NUCLEOTIDE SEQUENCE</scope>
    <source>
        <strain evidence="1">IPT5</strain>
    </source>
</reference>
<dbReference type="AlphaFoldDB" id="A0A6A7AXS7"/>
<keyword evidence="2" id="KW-1185">Reference proteome</keyword>
<dbReference type="EMBL" id="MU006320">
    <property type="protein sequence ID" value="KAF2848081.1"/>
    <property type="molecule type" value="Genomic_DNA"/>
</dbReference>
<evidence type="ECO:0000313" key="2">
    <source>
        <dbReference type="Proteomes" id="UP000799423"/>
    </source>
</evidence>